<dbReference type="AlphaFoldDB" id="A0A1E4T958"/>
<feature type="compositionally biased region" description="Low complexity" evidence="1">
    <location>
        <begin position="784"/>
        <end position="804"/>
    </location>
</feature>
<dbReference type="Proteomes" id="UP000094801">
    <property type="component" value="Unassembled WGS sequence"/>
</dbReference>
<feature type="compositionally biased region" description="Low complexity" evidence="1">
    <location>
        <begin position="758"/>
        <end position="768"/>
    </location>
</feature>
<evidence type="ECO:0000313" key="3">
    <source>
        <dbReference type="Proteomes" id="UP000094801"/>
    </source>
</evidence>
<feature type="region of interest" description="Disordered" evidence="1">
    <location>
        <begin position="758"/>
        <end position="777"/>
    </location>
</feature>
<dbReference type="EMBL" id="KV453847">
    <property type="protein sequence ID" value="ODV88282.1"/>
    <property type="molecule type" value="Genomic_DNA"/>
</dbReference>
<name>A0A1E4T958_9ASCO</name>
<evidence type="ECO:0000256" key="1">
    <source>
        <dbReference type="SAM" id="MobiDB-lite"/>
    </source>
</evidence>
<feature type="region of interest" description="Disordered" evidence="1">
    <location>
        <begin position="164"/>
        <end position="191"/>
    </location>
</feature>
<reference evidence="3" key="1">
    <citation type="submission" date="2016-04" db="EMBL/GenBank/DDBJ databases">
        <title>Comparative genomics of biotechnologically important yeasts.</title>
        <authorList>
            <consortium name="DOE Joint Genome Institute"/>
            <person name="Riley R."/>
            <person name="Haridas S."/>
            <person name="Wolfe K.H."/>
            <person name="Lopes M.R."/>
            <person name="Hittinger C.T."/>
            <person name="Goker M."/>
            <person name="Salamov A."/>
            <person name="Wisecaver J."/>
            <person name="Long T.M."/>
            <person name="Aerts A.L."/>
            <person name="Barry K."/>
            <person name="Choi C."/>
            <person name="Clum A."/>
            <person name="Coughlan A.Y."/>
            <person name="Deshpande S."/>
            <person name="Douglass A.P."/>
            <person name="Hanson S.J."/>
            <person name="Klenk H.-P."/>
            <person name="Labutti K."/>
            <person name="Lapidus A."/>
            <person name="Lindquist E."/>
            <person name="Lipzen A."/>
            <person name="Meier-Kolthoff J.P."/>
            <person name="Ohm R.A."/>
            <person name="Otillar R.P."/>
            <person name="Pangilinan J."/>
            <person name="Peng Y."/>
            <person name="Rokas A."/>
            <person name="Rosa C.A."/>
            <person name="Scheuner C."/>
            <person name="Sibirny A.A."/>
            <person name="Slot J.C."/>
            <person name="Stielow J.B."/>
            <person name="Sun H."/>
            <person name="Kurtzman C.P."/>
            <person name="Blackwell M."/>
            <person name="Grigoriev I.V."/>
            <person name="Jeffries T.W."/>
        </authorList>
    </citation>
    <scope>NUCLEOTIDE SEQUENCE [LARGE SCALE GENOMIC DNA]</scope>
    <source>
        <strain evidence="3">NRRL YB-2248</strain>
    </source>
</reference>
<gene>
    <name evidence="2" type="ORF">CANARDRAFT_20989</name>
</gene>
<dbReference type="OrthoDB" id="3996338at2759"/>
<dbReference type="STRING" id="983967.A0A1E4T958"/>
<proteinExistence type="predicted"/>
<feature type="region of interest" description="Disordered" evidence="1">
    <location>
        <begin position="784"/>
        <end position="806"/>
    </location>
</feature>
<protein>
    <submittedName>
        <fullName evidence="2">Uncharacterized protein</fullName>
    </submittedName>
</protein>
<evidence type="ECO:0000313" key="2">
    <source>
        <dbReference type="EMBL" id="ODV88282.1"/>
    </source>
</evidence>
<organism evidence="2 3">
    <name type="scientific">[Candida] arabinofermentans NRRL YB-2248</name>
    <dbReference type="NCBI Taxonomy" id="983967"/>
    <lineage>
        <taxon>Eukaryota</taxon>
        <taxon>Fungi</taxon>
        <taxon>Dikarya</taxon>
        <taxon>Ascomycota</taxon>
        <taxon>Saccharomycotina</taxon>
        <taxon>Pichiomycetes</taxon>
        <taxon>Pichiales</taxon>
        <taxon>Pichiaceae</taxon>
        <taxon>Ogataea</taxon>
        <taxon>Ogataea/Candida clade</taxon>
    </lineage>
</organism>
<keyword evidence="3" id="KW-1185">Reference proteome</keyword>
<sequence>MLMALISESVALQSGYFNTSSSLIPSTTTSSSIPTPSIEASGNGSPFWEIFVPGELGLFSLDASASDYFHFDDTLFYFMIDYESSEEYGDYYSVELGYDSVAFDLTSSLPEATATAQVGFGGDPLTGNGQYTATFYLAAGSNGKVKRDETTYTLVATATVTDAASSSSTSSPSSSLSSSSSGTSSASSASATPSMFGYISGTGTYWWQVDVPESLGTDVTVYFANTDQYSLNINEHFPDATWTTGTDEFEFSGTLSVKNGVGSVDISFDPSSVDTSEYYGYATVVTDNATYHLVSNPLYVPIDIRLLAFQNETTGNGVFEVILPSNYTPFGISAENGTDWSYDKSYFSVYNEDNLLKSSITSMIEPASVTMSYGAAPTSGGAYSVQFGMTPDEVIWVTQAYTGTFTVTYVSASVTTSEVLSTTVTVSPTAHPTLFGFQIDKFAVWEIDIPTDLSPFLVEGTPGNFKFNESHWYLEDDYNQISATDLELDSTTMVYSYSTGTYTDNIQIGAGISQNYTGTEEQTYSVDFTVYPWYSDTIKPTATDIPAFSFAAVLTYTPSPILAVMTGATPTGSSASNSSGVSVTTTDSSGVTTPVVYVYVPVHAEPLIGMELSAVTGNIAFDPDLAYVDINEEDGSVYSLDGYYNVSGTEVDASQDLKVDVSCEEDWFSSTELESYVYQLTGWADTATNYSATMEITYTYLYDTIASTYEPTFEGQTLTASTSIGVEKRANGLQLSATSVDTLSTVFGHHSTVGAAGTAGTAGESTGAAGTGAAGTGADATGTGAAGTAGTATGAAATGSSTSGDSPSYVLSIDGSTVSVIVTVPQSIREISTVSNEASGADNFEFSSSSGLDSAFVSSDGISGSLSSGDSPATYIIVGNPIDPSKIGSFELTISVDSDGSKKLAKRDESWTVTVDIPVLSGSSTSAAIESATGTHSFTESSSSYSYGTSSKLSVSLLEGAANKLATGVCGLAIFMVSFLL</sequence>
<accession>A0A1E4T958</accession>